<accession>A0ABX2E2G2</accession>
<evidence type="ECO:0000313" key="1">
    <source>
        <dbReference type="EMBL" id="NRD22419.1"/>
    </source>
</evidence>
<dbReference type="Pfam" id="PF05834">
    <property type="entry name" value="Lycopene_cycl"/>
    <property type="match status" value="1"/>
</dbReference>
<organism evidence="1 2">
    <name type="scientific">Winogradskyella litoriviva</name>
    <dbReference type="NCBI Taxonomy" id="1220182"/>
    <lineage>
        <taxon>Bacteria</taxon>
        <taxon>Pseudomonadati</taxon>
        <taxon>Bacteroidota</taxon>
        <taxon>Flavobacteriia</taxon>
        <taxon>Flavobacteriales</taxon>
        <taxon>Flavobacteriaceae</taxon>
        <taxon>Winogradskyella</taxon>
    </lineage>
</organism>
<dbReference type="Proteomes" id="UP000805085">
    <property type="component" value="Unassembled WGS sequence"/>
</dbReference>
<dbReference type="SUPFAM" id="SSF51905">
    <property type="entry name" value="FAD/NAD(P)-binding domain"/>
    <property type="match status" value="1"/>
</dbReference>
<sequence>MKTYDYIILGAGASGLMLAYRMANDTFFKDKSILIIDKSKDKGNDRTWCFWETKDGEWDEIVTKSWDKIFFGSTDFTKSIPITPYRYKMIRSENYYNKLWGVLKTKPNITFKEELIVSFKEVEGKVQVTTSKENYIGLKLFNSIPNPKTYQSQKKYPLIHQHFVGWFIAVEDELFDDSKATFMDFSVPQNGNTRFMYVLPLDKNNALFEYTLFSKNLLEISEYEHAIVDYLNNNNIKEYKVLEVEKGNIPMTSFKFSELNSKHILNIGTAGGWTKASTGYTFKNTTKKTKDVVAFLKQKDDFSKFYKASKFWFYDLIFLDVLANYNAEGSALFSSMFKKAKIKTIFKFLDEESSLIEDLKIILSVPSKRFIQAFFKRLF</sequence>
<name>A0ABX2E2G2_9FLAO</name>
<evidence type="ECO:0000313" key="2">
    <source>
        <dbReference type="Proteomes" id="UP000805085"/>
    </source>
</evidence>
<protein>
    <submittedName>
        <fullName evidence="1">Lycopene cyclase</fullName>
    </submittedName>
</protein>
<dbReference type="InterPro" id="IPR036188">
    <property type="entry name" value="FAD/NAD-bd_sf"/>
</dbReference>
<dbReference type="RefSeq" id="WP_173300095.1">
    <property type="nucleotide sequence ID" value="NZ_JABRWQ010000002.1"/>
</dbReference>
<comment type="caution">
    <text evidence="1">The sequence shown here is derived from an EMBL/GenBank/DDBJ whole genome shotgun (WGS) entry which is preliminary data.</text>
</comment>
<reference evidence="1 2" key="1">
    <citation type="journal article" date="2015" name="Int. J. Syst. Evol. Microbiol.">
        <title>Winogradskyella litoriviva sp. nov., isolated from coastal seawater.</title>
        <authorList>
            <person name="Nedashkovskaya O.I."/>
            <person name="Kukhlevskiy A.D."/>
            <person name="Zhukova N.V."/>
            <person name="Kim S.J."/>
            <person name="Rhee S.K."/>
            <person name="Mikhailov V.V."/>
        </authorList>
    </citation>
    <scope>NUCLEOTIDE SEQUENCE [LARGE SCALE GENOMIC DNA]</scope>
    <source>
        <strain evidence="1 2">KMM6491</strain>
    </source>
</reference>
<gene>
    <name evidence="1" type="ORF">HNV10_04155</name>
</gene>
<proteinExistence type="predicted"/>
<keyword evidence="2" id="KW-1185">Reference proteome</keyword>
<dbReference type="Gene3D" id="3.50.50.60">
    <property type="entry name" value="FAD/NAD(P)-binding domain"/>
    <property type="match status" value="1"/>
</dbReference>
<dbReference type="EMBL" id="JABRWQ010000002">
    <property type="protein sequence ID" value="NRD22419.1"/>
    <property type="molecule type" value="Genomic_DNA"/>
</dbReference>